<dbReference type="Proteomes" id="UP000298663">
    <property type="component" value="Unassembled WGS sequence"/>
</dbReference>
<dbReference type="EMBL" id="AZBU02000002">
    <property type="protein sequence ID" value="TKR96045.1"/>
    <property type="molecule type" value="Genomic_DNA"/>
</dbReference>
<name>A0A4V6A6T3_STECR</name>
<evidence type="ECO:0000313" key="4">
    <source>
        <dbReference type="Proteomes" id="UP000298663"/>
    </source>
</evidence>
<dbReference type="AlphaFoldDB" id="A0A4V6A6T3"/>
<comment type="caution">
    <text evidence="3">The sequence shown here is derived from an EMBL/GenBank/DDBJ whole genome shotgun (WGS) entry which is preliminary data.</text>
</comment>
<protein>
    <submittedName>
        <fullName evidence="3">Uncharacterized protein</fullName>
    </submittedName>
</protein>
<evidence type="ECO:0000313" key="3">
    <source>
        <dbReference type="EMBL" id="TKR96045.1"/>
    </source>
</evidence>
<accession>A0A4V6A6T3</accession>
<feature type="signal peptide" evidence="2">
    <location>
        <begin position="1"/>
        <end position="17"/>
    </location>
</feature>
<feature type="chain" id="PRO_5020870363" evidence="2">
    <location>
        <begin position="18"/>
        <end position="404"/>
    </location>
</feature>
<reference evidence="3 4" key="2">
    <citation type="journal article" date="2019" name="G3 (Bethesda)">
        <title>Hybrid Assembly of the Genome of the Entomopathogenic Nematode Steinernema carpocapsae Identifies the X-Chromosome.</title>
        <authorList>
            <person name="Serra L."/>
            <person name="Macchietto M."/>
            <person name="Macias-Munoz A."/>
            <person name="McGill C.J."/>
            <person name="Rodriguez I.M."/>
            <person name="Rodriguez B."/>
            <person name="Murad R."/>
            <person name="Mortazavi A."/>
        </authorList>
    </citation>
    <scope>NUCLEOTIDE SEQUENCE [LARGE SCALE GENOMIC DNA]</scope>
    <source>
        <strain evidence="3 4">ALL</strain>
    </source>
</reference>
<reference evidence="3 4" key="1">
    <citation type="journal article" date="2015" name="Genome Biol.">
        <title>Comparative genomics of Steinernema reveals deeply conserved gene regulatory networks.</title>
        <authorList>
            <person name="Dillman A.R."/>
            <person name="Macchietto M."/>
            <person name="Porter C.F."/>
            <person name="Rogers A."/>
            <person name="Williams B."/>
            <person name="Antoshechkin I."/>
            <person name="Lee M.M."/>
            <person name="Goodwin Z."/>
            <person name="Lu X."/>
            <person name="Lewis E.E."/>
            <person name="Goodrich-Blair H."/>
            <person name="Stock S.P."/>
            <person name="Adams B.J."/>
            <person name="Sternberg P.W."/>
            <person name="Mortazavi A."/>
        </authorList>
    </citation>
    <scope>NUCLEOTIDE SEQUENCE [LARGE SCALE GENOMIC DNA]</scope>
    <source>
        <strain evidence="3 4">ALL</strain>
    </source>
</reference>
<gene>
    <name evidence="3" type="ORF">L596_010122</name>
</gene>
<organism evidence="3 4">
    <name type="scientific">Steinernema carpocapsae</name>
    <name type="common">Entomopathogenic nematode</name>
    <dbReference type="NCBI Taxonomy" id="34508"/>
    <lineage>
        <taxon>Eukaryota</taxon>
        <taxon>Metazoa</taxon>
        <taxon>Ecdysozoa</taxon>
        <taxon>Nematoda</taxon>
        <taxon>Chromadorea</taxon>
        <taxon>Rhabditida</taxon>
        <taxon>Tylenchina</taxon>
        <taxon>Panagrolaimomorpha</taxon>
        <taxon>Strongyloidoidea</taxon>
        <taxon>Steinernematidae</taxon>
        <taxon>Steinernema</taxon>
    </lineage>
</organism>
<proteinExistence type="predicted"/>
<evidence type="ECO:0000256" key="1">
    <source>
        <dbReference type="SAM" id="MobiDB-lite"/>
    </source>
</evidence>
<evidence type="ECO:0000256" key="2">
    <source>
        <dbReference type="SAM" id="SignalP"/>
    </source>
</evidence>
<keyword evidence="4" id="KW-1185">Reference proteome</keyword>
<sequence length="404" mass="46165">MEDELLIAIALLGCVSAALDTSTSGSASVPSTPLPIQDPLEPHVTLFDTRYPYCPLEQLANNYFHAVTCKGYVRVKMYGLTWEQLNEKVDKLLQDEQQGERSMDCEIKTAYYNGTYQRLFLKIPNLREPLLEKKADREVSYWIDDLGDKEGFIPFARVSNWTVIGRGFSKKELDKLSDNEKSAMNAICEPIKWAFHEADGSFFAQTHQAWVKKRPDAKDRIKNTIECDNDPIKFRTYDMYAFHVNKKDPHDWQGDRDQNLRDRDHFITQVYAGQFMMAVRNDTGNTNYHFIFDADMNSTLKYFNTTTGDVDSPPCFIRVAREDLGELPSWFMLPESDDLPLVDDSIITTTTLSTTTMSNMTSVLSSEAPVQEPKKTAKKSKEKAGKGRTWSVVTSMILILFLVF</sequence>
<keyword evidence="2" id="KW-0732">Signal</keyword>
<feature type="region of interest" description="Disordered" evidence="1">
    <location>
        <begin position="363"/>
        <end position="383"/>
    </location>
</feature>